<dbReference type="Proteomes" id="UP001165160">
    <property type="component" value="Unassembled WGS sequence"/>
</dbReference>
<reference evidence="3" key="1">
    <citation type="journal article" date="2023" name="Commun. Biol.">
        <title>Genome analysis of Parmales, the sister group of diatoms, reveals the evolutionary specialization of diatoms from phago-mixotrophs to photoautotrophs.</title>
        <authorList>
            <person name="Ban H."/>
            <person name="Sato S."/>
            <person name="Yoshikawa S."/>
            <person name="Yamada K."/>
            <person name="Nakamura Y."/>
            <person name="Ichinomiya M."/>
            <person name="Sato N."/>
            <person name="Blanc-Mathieu R."/>
            <person name="Endo H."/>
            <person name="Kuwata A."/>
            <person name="Ogata H."/>
        </authorList>
    </citation>
    <scope>NUCLEOTIDE SEQUENCE [LARGE SCALE GENOMIC DNA]</scope>
    <source>
        <strain evidence="3">NIES 3699</strain>
    </source>
</reference>
<accession>A0A9W7FEC2</accession>
<sequence>MSANDNDDDNWDTWESDDSDNDMTNNPTTSTRTNSSATNSAPQSPPRHPSSSSASSVTISPSFLSQCTSLIKSYQLTLSSPSTLQTLTKSLLIFSSNPTLTSQLYSYYLQSPHLYNYTLTADLPRCNYTLSLQKSSSSPRQIYKTKEDISDALTKMEPKKTAKAHLTVRSSNQSLLATLLQALNDPSTEMYCLIRPPDLEECTIFVTKDVSFDVTLINDAKMEGFSNVVVRVWMDVLVHTLSVGEMEFEMKWIPGEVEGERMWIRARDVRCKVLGDEGVRKGVEEMVRDGVIREEDDEEGLQLRKRDKALIAAEVLKGEAERAGKGVADDIKLAAGGVVVGSLFRGIKKGVGAIIKSAVEEGVRGDEDLLGDTPVKNKEEVEVASEFGKLFDGLGVQKGENGNFAAGQHNQHQHQQHPHQHGETQREGIAIESKFGKLFDGIGKEVAGTSGRPNEKPEGKFAALFEERRVGEYEEGGGGSGGSGGGGGSVLGGFFGALGLENLSHAVAPPPPPMSQAQIGTEAGTTRSSPGQSEFTEEVFVETLQEPELIHQPLIVVPVSNVNLNVIPSLSGGSGKDVGVEMDFGVEMQKDYTESELKRITLGYDKDGDLGGDFGKDNPPPGKKFVAYGKGFMSISWGSADE</sequence>
<keyword evidence="3" id="KW-1185">Reference proteome</keyword>
<feature type="compositionally biased region" description="Low complexity" evidence="1">
    <location>
        <begin position="22"/>
        <end position="42"/>
    </location>
</feature>
<organism evidence="2 3">
    <name type="scientific">Triparma verrucosa</name>
    <dbReference type="NCBI Taxonomy" id="1606542"/>
    <lineage>
        <taxon>Eukaryota</taxon>
        <taxon>Sar</taxon>
        <taxon>Stramenopiles</taxon>
        <taxon>Ochrophyta</taxon>
        <taxon>Bolidophyceae</taxon>
        <taxon>Parmales</taxon>
        <taxon>Triparmaceae</taxon>
        <taxon>Triparma</taxon>
    </lineage>
</organism>
<protein>
    <submittedName>
        <fullName evidence="2">Uncharacterized protein</fullName>
    </submittedName>
</protein>
<feature type="region of interest" description="Disordered" evidence="1">
    <location>
        <begin position="400"/>
        <end position="426"/>
    </location>
</feature>
<evidence type="ECO:0000313" key="3">
    <source>
        <dbReference type="Proteomes" id="UP001165160"/>
    </source>
</evidence>
<proteinExistence type="predicted"/>
<evidence type="ECO:0000313" key="2">
    <source>
        <dbReference type="EMBL" id="GMI10590.1"/>
    </source>
</evidence>
<feature type="compositionally biased region" description="Acidic residues" evidence="1">
    <location>
        <begin position="1"/>
        <end position="21"/>
    </location>
</feature>
<dbReference type="AlphaFoldDB" id="A0A9W7FEC2"/>
<feature type="region of interest" description="Disordered" evidence="1">
    <location>
        <begin position="510"/>
        <end position="533"/>
    </location>
</feature>
<feature type="compositionally biased region" description="Polar residues" evidence="1">
    <location>
        <begin position="515"/>
        <end position="533"/>
    </location>
</feature>
<feature type="region of interest" description="Disordered" evidence="1">
    <location>
        <begin position="1"/>
        <end position="56"/>
    </location>
</feature>
<gene>
    <name evidence="2" type="ORF">TrVE_jg2260</name>
</gene>
<comment type="caution">
    <text evidence="2">The sequence shown here is derived from an EMBL/GenBank/DDBJ whole genome shotgun (WGS) entry which is preliminary data.</text>
</comment>
<dbReference type="EMBL" id="BRXX01000419">
    <property type="protein sequence ID" value="GMI10590.1"/>
    <property type="molecule type" value="Genomic_DNA"/>
</dbReference>
<evidence type="ECO:0000256" key="1">
    <source>
        <dbReference type="SAM" id="MobiDB-lite"/>
    </source>
</evidence>
<name>A0A9W7FEC2_9STRA</name>